<dbReference type="Gene3D" id="3.30.1540.10">
    <property type="entry name" value="formyl-coa transferase, domain 3"/>
    <property type="match status" value="1"/>
</dbReference>
<accession>A0A382BLP6</accession>
<sequence>MGNSEDSICAIRKLWKLSNLEDTYLDKISLTGSEPILPSVYKTGVVSQSSITVAAMAAAKIWESRTEESQEVSVDMKHAAIAFRSERYLDYESSKYGSTSHSGMRNYPDSIHGFYVCGDGGWLQIHANYPAHRNGVLEALDSEASAAGVQKVLINMNALDAEEHLTKKGLPVGMMRTLDEWDDHPQGISVSNLPIMEIERIGDAKKLNFTKEPDRPLEGVKVLELTKVLAGPVMGRTLAEHGADVLWLNDPHLDVIDGLVIDMSRGKRPAHLDLNNKNEREKFINLTRTTDIFIQGYRPGSIRAKGFSPEAMAEIRPGIICVELSAFSHRGPWSNRRGFDSIVQTVSGIGREGGK</sequence>
<evidence type="ECO:0000313" key="1">
    <source>
        <dbReference type="EMBL" id="SVB14750.1"/>
    </source>
</evidence>
<dbReference type="PANTHER" id="PTHR48228:SF4">
    <property type="entry name" value="BLR3030 PROTEIN"/>
    <property type="match status" value="1"/>
</dbReference>
<dbReference type="GO" id="GO:0003824">
    <property type="term" value="F:catalytic activity"/>
    <property type="evidence" value="ECO:0007669"/>
    <property type="project" value="InterPro"/>
</dbReference>
<name>A0A382BLP6_9ZZZZ</name>
<dbReference type="PANTHER" id="PTHR48228">
    <property type="entry name" value="SUCCINYL-COA--D-CITRAMALATE COA-TRANSFERASE"/>
    <property type="match status" value="1"/>
</dbReference>
<dbReference type="Gene3D" id="3.40.50.10540">
    <property type="entry name" value="Crotonobetainyl-coa:carnitine coa-transferase, domain 1"/>
    <property type="match status" value="2"/>
</dbReference>
<feature type="non-terminal residue" evidence="1">
    <location>
        <position position="355"/>
    </location>
</feature>
<protein>
    <recommendedName>
        <fullName evidence="2">CoA transferase</fullName>
    </recommendedName>
</protein>
<dbReference type="AlphaFoldDB" id="A0A382BLP6"/>
<dbReference type="EMBL" id="UINC01030403">
    <property type="protein sequence ID" value="SVB14750.1"/>
    <property type="molecule type" value="Genomic_DNA"/>
</dbReference>
<proteinExistence type="predicted"/>
<dbReference type="InterPro" id="IPR050509">
    <property type="entry name" value="CoA-transferase_III"/>
</dbReference>
<dbReference type="InterPro" id="IPR044855">
    <property type="entry name" value="CoA-Trfase_III_dom3_sf"/>
</dbReference>
<organism evidence="1">
    <name type="scientific">marine metagenome</name>
    <dbReference type="NCBI Taxonomy" id="408172"/>
    <lineage>
        <taxon>unclassified sequences</taxon>
        <taxon>metagenomes</taxon>
        <taxon>ecological metagenomes</taxon>
    </lineage>
</organism>
<reference evidence="1" key="1">
    <citation type="submission" date="2018-05" db="EMBL/GenBank/DDBJ databases">
        <authorList>
            <person name="Lanie J.A."/>
            <person name="Ng W.-L."/>
            <person name="Kazmierczak K.M."/>
            <person name="Andrzejewski T.M."/>
            <person name="Davidsen T.M."/>
            <person name="Wayne K.J."/>
            <person name="Tettelin H."/>
            <person name="Glass J.I."/>
            <person name="Rusch D."/>
            <person name="Podicherti R."/>
            <person name="Tsui H.-C.T."/>
            <person name="Winkler M.E."/>
        </authorList>
    </citation>
    <scope>NUCLEOTIDE SEQUENCE</scope>
</reference>
<dbReference type="InterPro" id="IPR003673">
    <property type="entry name" value="CoA-Trfase_fam_III"/>
</dbReference>
<dbReference type="InterPro" id="IPR023606">
    <property type="entry name" value="CoA-Trfase_III_dom_1_sf"/>
</dbReference>
<evidence type="ECO:0008006" key="2">
    <source>
        <dbReference type="Google" id="ProtNLM"/>
    </source>
</evidence>
<dbReference type="SUPFAM" id="SSF89796">
    <property type="entry name" value="CoA-transferase family III (CaiB/BaiF)"/>
    <property type="match status" value="2"/>
</dbReference>
<gene>
    <name evidence="1" type="ORF">METZ01_LOCUS167604</name>
</gene>
<dbReference type="Pfam" id="PF02515">
    <property type="entry name" value="CoA_transf_3"/>
    <property type="match status" value="2"/>
</dbReference>